<evidence type="ECO:0000313" key="3">
    <source>
        <dbReference type="Proteomes" id="UP000824681"/>
    </source>
</evidence>
<protein>
    <recommendedName>
        <fullName evidence="4">Holin</fullName>
    </recommendedName>
</protein>
<dbReference type="Proteomes" id="UP000824681">
    <property type="component" value="Chromosome"/>
</dbReference>
<evidence type="ECO:0008006" key="4">
    <source>
        <dbReference type="Google" id="ProtNLM"/>
    </source>
</evidence>
<keyword evidence="1" id="KW-1133">Transmembrane helix</keyword>
<keyword evidence="3" id="KW-1185">Reference proteome</keyword>
<name>A0ABX8TSV2_9ACTN</name>
<feature type="transmembrane region" description="Helical" evidence="1">
    <location>
        <begin position="68"/>
        <end position="89"/>
    </location>
</feature>
<sequence>MPVTLKAVRIIVAFQATLALVGTGLGLALFFSAFKWETLLSVAYFAGSVAVLGWLLNRWNSRRVYVRWSIVAMQGVTVGADVVDMAIFSTVDWWSLVTGNGVAWTVVVLLMLPSAGRWFDKSRELRRSRPQGA</sequence>
<evidence type="ECO:0000256" key="1">
    <source>
        <dbReference type="SAM" id="Phobius"/>
    </source>
</evidence>
<organism evidence="2 3">
    <name type="scientific">Nonomuraea coxensis DSM 45129</name>
    <dbReference type="NCBI Taxonomy" id="1122611"/>
    <lineage>
        <taxon>Bacteria</taxon>
        <taxon>Bacillati</taxon>
        <taxon>Actinomycetota</taxon>
        <taxon>Actinomycetes</taxon>
        <taxon>Streptosporangiales</taxon>
        <taxon>Streptosporangiaceae</taxon>
        <taxon>Nonomuraea</taxon>
    </lineage>
</organism>
<feature type="transmembrane region" description="Helical" evidence="1">
    <location>
        <begin position="12"/>
        <end position="33"/>
    </location>
</feature>
<feature type="transmembrane region" description="Helical" evidence="1">
    <location>
        <begin position="39"/>
        <end position="56"/>
    </location>
</feature>
<feature type="transmembrane region" description="Helical" evidence="1">
    <location>
        <begin position="101"/>
        <end position="119"/>
    </location>
</feature>
<proteinExistence type="predicted"/>
<keyword evidence="1" id="KW-0812">Transmembrane</keyword>
<dbReference type="EMBL" id="CP068985">
    <property type="protein sequence ID" value="QYC37801.1"/>
    <property type="molecule type" value="Genomic_DNA"/>
</dbReference>
<keyword evidence="1" id="KW-0472">Membrane</keyword>
<reference evidence="2 3" key="1">
    <citation type="journal article" date="2021" name="ACS Chem. Biol.">
        <title>Genomic-Led Discovery of a Novel Glycopeptide Antibiotic by Nonomuraea coxensis DSM 45129.</title>
        <authorList>
            <person name="Yushchuk O."/>
            <person name="Vior N.M."/>
            <person name="Andreo-Vidal A."/>
            <person name="Berini F."/>
            <person name="Ruckert C."/>
            <person name="Busche T."/>
            <person name="Binda E."/>
            <person name="Kalinowski J."/>
            <person name="Truman A.W."/>
            <person name="Marinelli F."/>
        </authorList>
    </citation>
    <scope>NUCLEOTIDE SEQUENCE [LARGE SCALE GENOMIC DNA]</scope>
    <source>
        <strain evidence="2 3">DSM 45129</strain>
    </source>
</reference>
<evidence type="ECO:0000313" key="2">
    <source>
        <dbReference type="EMBL" id="QYC37801.1"/>
    </source>
</evidence>
<accession>A0ABX8TSV2</accession>
<gene>
    <name evidence="2" type="ORF">Nocox_00825</name>
</gene>